<feature type="binding site" evidence="11">
    <location>
        <begin position="214"/>
        <end position="229"/>
    </location>
    <ligand>
        <name>FAD</name>
        <dbReference type="ChEBI" id="CHEBI:57692"/>
    </ligand>
</feature>
<dbReference type="GO" id="GO:0051287">
    <property type="term" value="F:NAD binding"/>
    <property type="evidence" value="ECO:0007669"/>
    <property type="project" value="InterPro"/>
</dbReference>
<evidence type="ECO:0000256" key="3">
    <source>
        <dbReference type="ARBA" id="ARBA00020059"/>
    </source>
</evidence>
<sequence>MLDQNMKTQLKAYLENLKTEVQLVLTLDDSDTAQKLHTLANDIASLSEKVIVIEDQSASTRKPIMQVINPIKQTAIGFAGLPMGHEFTSLILALLHSGGHPMKLDAELIKQIANLEGEMNFEIFISLSCQNCPDVVQALNMMAATNPNIKTTMIDGAAFQDEVAERNIMAVPSVYLNGKVFTQGRISLTEILSKVDTGAAKKQAIALNEKEPYEVLVVGGGPAGASAAIYAARKGIRTGVVAERFGGQVMDTMAIENFISVKETQGPKLAAALEEHVKEYDVDIMNEQRASGLVSAEKTADGYIHVELDSGAILKSRSVILSTGARWREMNVPGEQEYRNKGVAYCPHCDGPLFKGKKVAVIGGGNSGIEAAIDLAGIVEHVTVLEFADNLRADQVLVNKANSMANIEIIKQAQTTEVIGDGTRVTALNYVDRATGDEKQIELAGIFVQIGLMPNSDFLKGSGVALSPRGEIEVNAKGETSVAGVFAAGDVTTVPYKQIIIAMGEGSKASLSAFDHLIRTPAPTAADNTQI</sequence>
<dbReference type="SUPFAM" id="SSF52833">
    <property type="entry name" value="Thioredoxin-like"/>
    <property type="match status" value="2"/>
</dbReference>
<evidence type="ECO:0000256" key="9">
    <source>
        <dbReference type="ARBA" id="ARBA00023284"/>
    </source>
</evidence>
<evidence type="ECO:0000313" key="16">
    <source>
        <dbReference type="EMBL" id="SGY94076.1"/>
    </source>
</evidence>
<dbReference type="Proteomes" id="UP000182660">
    <property type="component" value="Unassembled WGS sequence"/>
</dbReference>
<feature type="binding site" evidence="11">
    <location>
        <begin position="480"/>
        <end position="490"/>
    </location>
    <ligand>
        <name>FAD</name>
        <dbReference type="ChEBI" id="CHEBI:57692"/>
    </ligand>
</feature>
<dbReference type="GO" id="GO:0005829">
    <property type="term" value="C:cytosol"/>
    <property type="evidence" value="ECO:0007669"/>
    <property type="project" value="UniProtKB-ARBA"/>
</dbReference>
<evidence type="ECO:0000256" key="8">
    <source>
        <dbReference type="ARBA" id="ARBA00023157"/>
    </source>
</evidence>
<dbReference type="Gene3D" id="3.50.50.60">
    <property type="entry name" value="FAD/NAD(P)-binding domain"/>
    <property type="match status" value="2"/>
</dbReference>
<evidence type="ECO:0000313" key="18">
    <source>
        <dbReference type="Proteomes" id="UP000183794"/>
    </source>
</evidence>
<keyword evidence="4" id="KW-0285">Flavoprotein</keyword>
<keyword evidence="5 11" id="KW-0274">FAD</keyword>
<feature type="binding site" evidence="11">
    <location>
        <begin position="358"/>
        <end position="372"/>
    </location>
    <ligand>
        <name>NAD(+)</name>
        <dbReference type="ChEBI" id="CHEBI:57540"/>
    </ligand>
</feature>
<dbReference type="CDD" id="cd03026">
    <property type="entry name" value="AhpF_NTD_C"/>
    <property type="match status" value="1"/>
</dbReference>
<dbReference type="InterPro" id="IPR008255">
    <property type="entry name" value="Pyr_nucl-diS_OxRdtase_2_AS"/>
</dbReference>
<reference evidence="16 18" key="1">
    <citation type="submission" date="2016-11" db="EMBL/GenBank/DDBJ databases">
        <authorList>
            <person name="Jaros S."/>
            <person name="Januszkiewicz K."/>
            <person name="Wedrychowicz H."/>
        </authorList>
    </citation>
    <scope>NUCLEOTIDE SEQUENCE [LARGE SCALE GENOMIC DNA]</scope>
    <source>
        <strain evidence="16">NVI 5450</strain>
    </source>
</reference>
<dbReference type="EMBL" id="FPLJ01000039">
    <property type="protein sequence ID" value="SGY87942.1"/>
    <property type="molecule type" value="Genomic_DNA"/>
</dbReference>
<gene>
    <name evidence="15" type="ORF">MT2528_1397</name>
    <name evidence="16" type="ORF">NVI5450_1543</name>
</gene>
<dbReference type="RefSeq" id="WP_075471598.1">
    <property type="nucleotide sequence ID" value="NZ_CAWQZC010000112.1"/>
</dbReference>
<evidence type="ECO:0000256" key="10">
    <source>
        <dbReference type="ARBA" id="ARBA00024806"/>
    </source>
</evidence>
<name>A0A1K9ZAT2_9GAMM</name>
<dbReference type="InterPro" id="IPR044141">
    <property type="entry name" value="AhpF_NTD_C"/>
</dbReference>
<dbReference type="Pfam" id="PF07992">
    <property type="entry name" value="Pyr_redox_2"/>
    <property type="match status" value="1"/>
</dbReference>
<dbReference type="PRINTS" id="PR00368">
    <property type="entry name" value="FADPNR"/>
</dbReference>
<dbReference type="GO" id="GO:0032991">
    <property type="term" value="C:protein-containing complex"/>
    <property type="evidence" value="ECO:0007669"/>
    <property type="project" value="UniProtKB-ARBA"/>
</dbReference>
<dbReference type="AlphaFoldDB" id="A0A1K9ZAT2"/>
<dbReference type="PANTHER" id="PTHR48105">
    <property type="entry name" value="THIOREDOXIN REDUCTASE 1-RELATED-RELATED"/>
    <property type="match status" value="1"/>
</dbReference>
<dbReference type="Gene3D" id="3.40.30.80">
    <property type="match status" value="1"/>
</dbReference>
<protein>
    <recommendedName>
        <fullName evidence="3">Alkyl hydroperoxide reductase subunit F</fullName>
    </recommendedName>
</protein>
<dbReference type="InterPro" id="IPR050097">
    <property type="entry name" value="Ferredoxin-NADP_redctase_2"/>
</dbReference>
<dbReference type="Proteomes" id="UP000183794">
    <property type="component" value="Unassembled WGS sequence"/>
</dbReference>
<evidence type="ECO:0000256" key="4">
    <source>
        <dbReference type="ARBA" id="ARBA00022630"/>
    </source>
</evidence>
<dbReference type="SUPFAM" id="SSF51905">
    <property type="entry name" value="FAD/NAD(P)-binding domain"/>
    <property type="match status" value="1"/>
</dbReference>
<dbReference type="GO" id="GO:0016668">
    <property type="term" value="F:oxidoreductase activity, acting on a sulfur group of donors, NAD(P) as acceptor"/>
    <property type="evidence" value="ECO:0007669"/>
    <property type="project" value="UniProtKB-ARBA"/>
</dbReference>
<feature type="domain" description="FAD/NAD(P)-binding" evidence="13">
    <location>
        <begin position="213"/>
        <end position="506"/>
    </location>
</feature>
<dbReference type="PROSITE" id="PS51354">
    <property type="entry name" value="GLUTAREDOXIN_2"/>
    <property type="match status" value="1"/>
</dbReference>
<comment type="cofactor">
    <cofactor evidence="11">
        <name>FAD</name>
        <dbReference type="ChEBI" id="CHEBI:57692"/>
    </cofactor>
    <text evidence="11">Binds 1 FAD per subunit.</text>
</comment>
<keyword evidence="17" id="KW-1185">Reference proteome</keyword>
<evidence type="ECO:0000256" key="12">
    <source>
        <dbReference type="PIRSR" id="PIRSR000238-2"/>
    </source>
</evidence>
<feature type="disulfide bond" description="Redox-active" evidence="12">
    <location>
        <begin position="346"/>
        <end position="349"/>
    </location>
</feature>
<keyword evidence="8 12" id="KW-1015">Disulfide bond</keyword>
<keyword evidence="7 11" id="KW-0520">NAD</keyword>
<dbReference type="OrthoDB" id="9806179at2"/>
<keyword evidence="11" id="KW-0521">NADP</keyword>
<evidence type="ECO:0000313" key="15">
    <source>
        <dbReference type="EMBL" id="SGY87942.1"/>
    </source>
</evidence>
<dbReference type="GeneID" id="61295270"/>
<dbReference type="GO" id="GO:0102039">
    <property type="term" value="F:NADH-dependent peroxiredoxin activity"/>
    <property type="evidence" value="ECO:0007669"/>
    <property type="project" value="InterPro"/>
</dbReference>
<dbReference type="InterPro" id="IPR012336">
    <property type="entry name" value="Thioredoxin-like_fold"/>
</dbReference>
<feature type="domain" description="Thioredoxin-like fold" evidence="14">
    <location>
        <begin position="119"/>
        <end position="195"/>
    </location>
</feature>
<dbReference type="GO" id="GO:0050660">
    <property type="term" value="F:flavin adenine dinucleotide binding"/>
    <property type="evidence" value="ECO:0007669"/>
    <property type="project" value="InterPro"/>
</dbReference>
<dbReference type="InterPro" id="IPR012081">
    <property type="entry name" value="Alkyl_hydroperoxide_Rdtase_suF"/>
</dbReference>
<dbReference type="EMBL" id="FPLD01000050">
    <property type="protein sequence ID" value="SGY94076.1"/>
    <property type="molecule type" value="Genomic_DNA"/>
</dbReference>
<evidence type="ECO:0000256" key="7">
    <source>
        <dbReference type="ARBA" id="ARBA00023027"/>
    </source>
</evidence>
<accession>A0A1K9ZAT2</accession>
<evidence type="ECO:0000256" key="1">
    <source>
        <dbReference type="ARBA" id="ARBA00009333"/>
    </source>
</evidence>
<reference evidence="15 17" key="2">
    <citation type="submission" date="2016-11" db="EMBL/GenBank/DDBJ databases">
        <authorList>
            <person name="Klemetsen T."/>
        </authorList>
    </citation>
    <scope>NUCLEOTIDE SEQUENCE [LARGE SCALE GENOMIC DNA]</scope>
    <source>
        <strain evidence="15">MT 2528</strain>
    </source>
</reference>
<dbReference type="InterPro" id="IPR036249">
    <property type="entry name" value="Thioredoxin-like_sf"/>
</dbReference>
<evidence type="ECO:0000256" key="5">
    <source>
        <dbReference type="ARBA" id="ARBA00022827"/>
    </source>
</evidence>
<evidence type="ECO:0000256" key="2">
    <source>
        <dbReference type="ARBA" id="ARBA00011738"/>
    </source>
</evidence>
<evidence type="ECO:0000313" key="17">
    <source>
        <dbReference type="Proteomes" id="UP000182660"/>
    </source>
</evidence>
<dbReference type="InterPro" id="IPR044142">
    <property type="entry name" value="AhpF_NTD_N"/>
</dbReference>
<comment type="function">
    <text evidence="10">Serves to protect the cell against DNA damage by alkyl hydroperoxides. It can use either NADH or NADPH as electron donor for direct reduction of redox dyes or of alkyl hydroperoxides when combined with the AhpC protein.</text>
</comment>
<proteinExistence type="inferred from homology"/>
<dbReference type="InterPro" id="IPR036188">
    <property type="entry name" value="FAD/NAD-bd_sf"/>
</dbReference>
<comment type="subunit">
    <text evidence="2">Homodimer.</text>
</comment>
<dbReference type="PROSITE" id="PS00573">
    <property type="entry name" value="PYRIDINE_REDOX_2"/>
    <property type="match status" value="1"/>
</dbReference>
<dbReference type="InterPro" id="IPR023753">
    <property type="entry name" value="FAD/NAD-binding_dom"/>
</dbReference>
<dbReference type="Pfam" id="PF13192">
    <property type="entry name" value="Thioredoxin_3"/>
    <property type="match status" value="1"/>
</dbReference>
<keyword evidence="6" id="KW-0560">Oxidoreductase</keyword>
<dbReference type="GO" id="GO:0000302">
    <property type="term" value="P:response to reactive oxygen species"/>
    <property type="evidence" value="ECO:0007669"/>
    <property type="project" value="InterPro"/>
</dbReference>
<dbReference type="PRINTS" id="PR00469">
    <property type="entry name" value="PNDRDTASEII"/>
</dbReference>
<keyword evidence="9 12" id="KW-0676">Redox-active center</keyword>
<evidence type="ECO:0000259" key="13">
    <source>
        <dbReference type="Pfam" id="PF07992"/>
    </source>
</evidence>
<dbReference type="PIRSF" id="PIRSF000238">
    <property type="entry name" value="AhpF"/>
    <property type="match status" value="1"/>
</dbReference>
<comment type="similarity">
    <text evidence="1">Belongs to the class-II pyridine nucleotide-disulfide oxidoreductase family.</text>
</comment>
<evidence type="ECO:0000256" key="6">
    <source>
        <dbReference type="ARBA" id="ARBA00023002"/>
    </source>
</evidence>
<dbReference type="FunFam" id="3.50.50.60:FF:000007">
    <property type="entry name" value="Alkyl hydroperoxide reductase, F subunit"/>
    <property type="match status" value="1"/>
</dbReference>
<dbReference type="CDD" id="cd02974">
    <property type="entry name" value="AhpF_NTD_N"/>
    <property type="match status" value="1"/>
</dbReference>
<evidence type="ECO:0000259" key="14">
    <source>
        <dbReference type="Pfam" id="PF13192"/>
    </source>
</evidence>
<organism evidence="16 18">
    <name type="scientific">Moritella viscosa</name>
    <dbReference type="NCBI Taxonomy" id="80854"/>
    <lineage>
        <taxon>Bacteria</taxon>
        <taxon>Pseudomonadati</taxon>
        <taxon>Pseudomonadota</taxon>
        <taxon>Gammaproteobacteria</taxon>
        <taxon>Alteromonadales</taxon>
        <taxon>Moritellaceae</taxon>
        <taxon>Moritella</taxon>
    </lineage>
</organism>
<evidence type="ECO:0000256" key="11">
    <source>
        <dbReference type="PIRSR" id="PIRSR000238-1"/>
    </source>
</evidence>
<dbReference type="NCBIfam" id="TIGR03140">
    <property type="entry name" value="AhpF"/>
    <property type="match status" value="1"/>
</dbReference>